<dbReference type="EMBL" id="JAIWYP010000016">
    <property type="protein sequence ID" value="KAH3696726.1"/>
    <property type="molecule type" value="Genomic_DNA"/>
</dbReference>
<proteinExistence type="predicted"/>
<dbReference type="Proteomes" id="UP000828390">
    <property type="component" value="Unassembled WGS sequence"/>
</dbReference>
<reference evidence="2" key="1">
    <citation type="journal article" date="2019" name="bioRxiv">
        <title>The Genome of the Zebra Mussel, Dreissena polymorpha: A Resource for Invasive Species Research.</title>
        <authorList>
            <person name="McCartney M.A."/>
            <person name="Auch B."/>
            <person name="Kono T."/>
            <person name="Mallez S."/>
            <person name="Zhang Y."/>
            <person name="Obille A."/>
            <person name="Becker A."/>
            <person name="Abrahante J.E."/>
            <person name="Garbe J."/>
            <person name="Badalamenti J.P."/>
            <person name="Herman A."/>
            <person name="Mangelson H."/>
            <person name="Liachko I."/>
            <person name="Sullivan S."/>
            <person name="Sone E.D."/>
            <person name="Koren S."/>
            <person name="Silverstein K.A.T."/>
            <person name="Beckman K.B."/>
            <person name="Gohl D.M."/>
        </authorList>
    </citation>
    <scope>NUCLEOTIDE SEQUENCE</scope>
    <source>
        <strain evidence="2">Duluth1</strain>
        <tissue evidence="2">Whole animal</tissue>
    </source>
</reference>
<organism evidence="2 3">
    <name type="scientific">Dreissena polymorpha</name>
    <name type="common">Zebra mussel</name>
    <name type="synonym">Mytilus polymorpha</name>
    <dbReference type="NCBI Taxonomy" id="45954"/>
    <lineage>
        <taxon>Eukaryota</taxon>
        <taxon>Metazoa</taxon>
        <taxon>Spiralia</taxon>
        <taxon>Lophotrochozoa</taxon>
        <taxon>Mollusca</taxon>
        <taxon>Bivalvia</taxon>
        <taxon>Autobranchia</taxon>
        <taxon>Heteroconchia</taxon>
        <taxon>Euheterodonta</taxon>
        <taxon>Imparidentia</taxon>
        <taxon>Neoheterodontei</taxon>
        <taxon>Myida</taxon>
        <taxon>Dreissenoidea</taxon>
        <taxon>Dreissenidae</taxon>
        <taxon>Dreissena</taxon>
    </lineage>
</organism>
<feature type="compositionally biased region" description="Basic and acidic residues" evidence="1">
    <location>
        <begin position="75"/>
        <end position="88"/>
    </location>
</feature>
<name>A0A9D4BBT9_DREPO</name>
<accession>A0A9D4BBT9</accession>
<protein>
    <submittedName>
        <fullName evidence="2">Uncharacterized protein</fullName>
    </submittedName>
</protein>
<evidence type="ECO:0000256" key="1">
    <source>
        <dbReference type="SAM" id="MobiDB-lite"/>
    </source>
</evidence>
<comment type="caution">
    <text evidence="2">The sequence shown here is derived from an EMBL/GenBank/DDBJ whole genome shotgun (WGS) entry which is preliminary data.</text>
</comment>
<sequence>MSISEKQALLPQQQEMVGHGDCKSSCKFAQAHRHCRIDFCRTSGDWSNKKTFCTEQTRKRGAPLSRQKSGVRGSIKQEQDKEVEIGTK</sequence>
<reference evidence="2" key="2">
    <citation type="submission" date="2020-11" db="EMBL/GenBank/DDBJ databases">
        <authorList>
            <person name="McCartney M.A."/>
            <person name="Auch B."/>
            <person name="Kono T."/>
            <person name="Mallez S."/>
            <person name="Becker A."/>
            <person name="Gohl D.M."/>
            <person name="Silverstein K.A.T."/>
            <person name="Koren S."/>
            <person name="Bechman K.B."/>
            <person name="Herman A."/>
            <person name="Abrahante J.E."/>
            <person name="Garbe J."/>
        </authorList>
    </citation>
    <scope>NUCLEOTIDE SEQUENCE</scope>
    <source>
        <strain evidence="2">Duluth1</strain>
        <tissue evidence="2">Whole animal</tissue>
    </source>
</reference>
<evidence type="ECO:0000313" key="3">
    <source>
        <dbReference type="Proteomes" id="UP000828390"/>
    </source>
</evidence>
<keyword evidence="3" id="KW-1185">Reference proteome</keyword>
<dbReference type="AlphaFoldDB" id="A0A9D4BBT9"/>
<evidence type="ECO:0000313" key="2">
    <source>
        <dbReference type="EMBL" id="KAH3696726.1"/>
    </source>
</evidence>
<gene>
    <name evidence="2" type="ORF">DPMN_084202</name>
</gene>
<feature type="region of interest" description="Disordered" evidence="1">
    <location>
        <begin position="57"/>
        <end position="88"/>
    </location>
</feature>